<sequence length="117" mass="13345">MDPPAKLLQDPRFPLELVQLLIYNYSVPVACFSQPPTALQWFHQQNAVELGITCMVTLLTLLSVAIFVEDALYLCRKVRCFVKMKTLIWSSSCPTVSARPSRRAPRTWLARLWAPPL</sequence>
<reference evidence="2" key="2">
    <citation type="submission" date="2025-09" db="UniProtKB">
        <authorList>
            <consortium name="Ensembl"/>
        </authorList>
    </citation>
    <scope>IDENTIFICATION</scope>
</reference>
<dbReference type="OMA" id="ELGITCM"/>
<keyword evidence="1" id="KW-0812">Transmembrane</keyword>
<keyword evidence="1" id="KW-0472">Membrane</keyword>
<proteinExistence type="predicted"/>
<dbReference type="Proteomes" id="UP000694545">
    <property type="component" value="Unplaced"/>
</dbReference>
<reference evidence="2" key="1">
    <citation type="submission" date="2025-08" db="UniProtKB">
        <authorList>
            <consortium name="Ensembl"/>
        </authorList>
    </citation>
    <scope>IDENTIFICATION</scope>
</reference>
<feature type="transmembrane region" description="Helical" evidence="1">
    <location>
        <begin position="50"/>
        <end position="75"/>
    </location>
</feature>
<evidence type="ECO:0000256" key="1">
    <source>
        <dbReference type="SAM" id="Phobius"/>
    </source>
</evidence>
<protein>
    <submittedName>
        <fullName evidence="2">Uncharacterized protein</fullName>
    </submittedName>
</protein>
<accession>A0A8D2ITL2</accession>
<organism evidence="2 3">
    <name type="scientific">Varanus komodoensis</name>
    <name type="common">Komodo dragon</name>
    <dbReference type="NCBI Taxonomy" id="61221"/>
    <lineage>
        <taxon>Eukaryota</taxon>
        <taxon>Metazoa</taxon>
        <taxon>Chordata</taxon>
        <taxon>Craniata</taxon>
        <taxon>Vertebrata</taxon>
        <taxon>Euteleostomi</taxon>
        <taxon>Lepidosauria</taxon>
        <taxon>Squamata</taxon>
        <taxon>Bifurcata</taxon>
        <taxon>Unidentata</taxon>
        <taxon>Episquamata</taxon>
        <taxon>Toxicofera</taxon>
        <taxon>Anguimorpha</taxon>
        <taxon>Paleoanguimorpha</taxon>
        <taxon>Varanoidea</taxon>
        <taxon>Varanidae</taxon>
        <taxon>Varanus</taxon>
    </lineage>
</organism>
<evidence type="ECO:0000313" key="3">
    <source>
        <dbReference type="Proteomes" id="UP000694545"/>
    </source>
</evidence>
<dbReference type="AlphaFoldDB" id="A0A8D2ITL2"/>
<dbReference type="Ensembl" id="ENSVKKT00000004632.1">
    <property type="protein sequence ID" value="ENSVKKP00000004506.1"/>
    <property type="gene ID" value="ENSVKKG00000003364.1"/>
</dbReference>
<keyword evidence="3" id="KW-1185">Reference proteome</keyword>
<evidence type="ECO:0000313" key="2">
    <source>
        <dbReference type="Ensembl" id="ENSVKKP00000004506.1"/>
    </source>
</evidence>
<name>A0A8D2ITL2_VARKO</name>
<keyword evidence="1" id="KW-1133">Transmembrane helix</keyword>